<keyword evidence="3" id="KW-1185">Reference proteome</keyword>
<comment type="caution">
    <text evidence="2">The sequence shown here is derived from an EMBL/GenBank/DDBJ whole genome shotgun (WGS) entry which is preliminary data.</text>
</comment>
<gene>
    <name evidence="2" type="ORF">CQY22_017825</name>
</gene>
<evidence type="ECO:0000256" key="1">
    <source>
        <dbReference type="SAM" id="Phobius"/>
    </source>
</evidence>
<protein>
    <submittedName>
        <fullName evidence="2">Uncharacterized protein</fullName>
    </submittedName>
</protein>
<keyword evidence="1" id="KW-1133">Transmembrane helix</keyword>
<reference evidence="2 3" key="1">
    <citation type="journal article" date="2017" name="Infect. Genet. Evol.">
        <title>The new phylogeny of the genus Mycobacterium: The old and the news.</title>
        <authorList>
            <person name="Tortoli E."/>
            <person name="Fedrizzi T."/>
            <person name="Meehan C.J."/>
            <person name="Trovato A."/>
            <person name="Grottola A."/>
            <person name="Giacobazzi E."/>
            <person name="Serpini G.F."/>
            <person name="Tagliazucchi S."/>
            <person name="Fabio A."/>
            <person name="Bettua C."/>
            <person name="Bertorelli R."/>
            <person name="Frascaro F."/>
            <person name="De Sanctis V."/>
            <person name="Pecorari M."/>
            <person name="Jousson O."/>
            <person name="Segata N."/>
            <person name="Cirillo D.M."/>
        </authorList>
    </citation>
    <scope>NUCLEOTIDE SEQUENCE [LARGE SCALE GENOMIC DNA]</scope>
    <source>
        <strain evidence="2 3">CIP1034565</strain>
    </source>
</reference>
<evidence type="ECO:0000313" key="3">
    <source>
        <dbReference type="Proteomes" id="UP000230551"/>
    </source>
</evidence>
<dbReference type="OrthoDB" id="9999135at2"/>
<evidence type="ECO:0000313" key="2">
    <source>
        <dbReference type="EMBL" id="PIB73183.1"/>
    </source>
</evidence>
<feature type="transmembrane region" description="Helical" evidence="1">
    <location>
        <begin position="38"/>
        <end position="55"/>
    </location>
</feature>
<dbReference type="Proteomes" id="UP000230551">
    <property type="component" value="Unassembled WGS sequence"/>
</dbReference>
<dbReference type="AlphaFoldDB" id="A0A2G5P575"/>
<sequence length="173" mass="18997">MNNNHDELPVEIETLSRRVDDLEARLVRVRLKAVKQSVGWCVAIALGVVLVLMALDTYVPKPGPETADDNLEQLLRPGLHCYNSGEEMAAARQRALTAVDRLEFEAEFTRTWDQRHPQIDGLPTTPPAPALTTEPGAVIPIVTEPTDPDVPAPTNVGEEIDDDLCFGLKEPTP</sequence>
<organism evidence="2 3">
    <name type="scientific">Mycolicibacterium brumae</name>
    <dbReference type="NCBI Taxonomy" id="85968"/>
    <lineage>
        <taxon>Bacteria</taxon>
        <taxon>Bacillati</taxon>
        <taxon>Actinomycetota</taxon>
        <taxon>Actinomycetes</taxon>
        <taxon>Mycobacteriales</taxon>
        <taxon>Mycobacteriaceae</taxon>
        <taxon>Mycolicibacterium</taxon>
    </lineage>
</organism>
<dbReference type="EMBL" id="PDCN02000038">
    <property type="protein sequence ID" value="PIB73183.1"/>
    <property type="molecule type" value="Genomic_DNA"/>
</dbReference>
<accession>A0A2G5P575</accession>
<keyword evidence="1" id="KW-0472">Membrane</keyword>
<proteinExistence type="predicted"/>
<dbReference type="RefSeq" id="WP_090589025.1">
    <property type="nucleotide sequence ID" value="NZ_CP104302.1"/>
</dbReference>
<keyword evidence="1" id="KW-0812">Transmembrane</keyword>
<name>A0A2G5P575_9MYCO</name>